<accession>A0ACB7TU15</accession>
<organism evidence="1 2">
    <name type="scientific">Dioscorea alata</name>
    <name type="common">Purple yam</name>
    <dbReference type="NCBI Taxonomy" id="55571"/>
    <lineage>
        <taxon>Eukaryota</taxon>
        <taxon>Viridiplantae</taxon>
        <taxon>Streptophyta</taxon>
        <taxon>Embryophyta</taxon>
        <taxon>Tracheophyta</taxon>
        <taxon>Spermatophyta</taxon>
        <taxon>Magnoliopsida</taxon>
        <taxon>Liliopsida</taxon>
        <taxon>Dioscoreales</taxon>
        <taxon>Dioscoreaceae</taxon>
        <taxon>Dioscorea</taxon>
    </lineage>
</organism>
<evidence type="ECO:0000313" key="1">
    <source>
        <dbReference type="EMBL" id="KAH7651798.1"/>
    </source>
</evidence>
<keyword evidence="2" id="KW-1185">Reference proteome</keyword>
<dbReference type="Proteomes" id="UP000827976">
    <property type="component" value="Chromosome 20"/>
</dbReference>
<dbReference type="EMBL" id="CM037030">
    <property type="protein sequence ID" value="KAH7651798.1"/>
    <property type="molecule type" value="Genomic_DNA"/>
</dbReference>
<proteinExistence type="predicted"/>
<gene>
    <name evidence="1" type="ORF">IHE45_20G081200</name>
</gene>
<sequence length="114" mass="13512">MEDINGFKLFGTMIVQQERKEKEEEEENEVTSSELGLGLQCPRCKSTNTKFCYFNNYSVSQPRHYCRTCWRYWTAGGTLRDVPFGSGRRRRPRLDSYWLLWQCHSNKRSCNGIN</sequence>
<comment type="caution">
    <text evidence="1">The sequence shown here is derived from an EMBL/GenBank/DDBJ whole genome shotgun (WGS) entry which is preliminary data.</text>
</comment>
<reference evidence="2" key="1">
    <citation type="journal article" date="2022" name="Nat. Commun.">
        <title>Chromosome evolution and the genetic basis of agronomically important traits in greater yam.</title>
        <authorList>
            <person name="Bredeson J.V."/>
            <person name="Lyons J.B."/>
            <person name="Oniyinde I.O."/>
            <person name="Okereke N.R."/>
            <person name="Kolade O."/>
            <person name="Nnabue I."/>
            <person name="Nwadili C.O."/>
            <person name="Hribova E."/>
            <person name="Parker M."/>
            <person name="Nwogha J."/>
            <person name="Shu S."/>
            <person name="Carlson J."/>
            <person name="Kariba R."/>
            <person name="Muthemba S."/>
            <person name="Knop K."/>
            <person name="Barton G.J."/>
            <person name="Sherwood A.V."/>
            <person name="Lopez-Montes A."/>
            <person name="Asiedu R."/>
            <person name="Jamnadass R."/>
            <person name="Muchugi A."/>
            <person name="Goodstein D."/>
            <person name="Egesi C.N."/>
            <person name="Featherston J."/>
            <person name="Asfaw A."/>
            <person name="Simpson G.G."/>
            <person name="Dolezel J."/>
            <person name="Hendre P.S."/>
            <person name="Van Deynze A."/>
            <person name="Kumar P.L."/>
            <person name="Obidiegwu J.E."/>
            <person name="Bhattacharjee R."/>
            <person name="Rokhsar D.S."/>
        </authorList>
    </citation>
    <scope>NUCLEOTIDE SEQUENCE [LARGE SCALE GENOMIC DNA]</scope>
    <source>
        <strain evidence="2">cv. TDa95/00328</strain>
    </source>
</reference>
<evidence type="ECO:0000313" key="2">
    <source>
        <dbReference type="Proteomes" id="UP000827976"/>
    </source>
</evidence>
<protein>
    <submittedName>
        <fullName evidence="1">Zinc finger Dof-type protein</fullName>
    </submittedName>
</protein>
<name>A0ACB7TU15_DIOAL</name>